<proteinExistence type="predicted"/>
<accession>A0A916XZ86</accession>
<sequence length="106" mass="10891">MTPFPSPAAPGALVPLHPRNIAALATPDDRHSQRYAGTRTAIDRFGLGFKSLIGNGSRPMPSSAESVGKLNRKGCNAPGTVFDCLDGSPGPAAHPERSEGATGVNV</sequence>
<evidence type="ECO:0000313" key="3">
    <source>
        <dbReference type="Proteomes" id="UP000613160"/>
    </source>
</evidence>
<name>A0A916XZ86_9HYPH</name>
<feature type="region of interest" description="Disordered" evidence="1">
    <location>
        <begin position="86"/>
        <end position="106"/>
    </location>
</feature>
<comment type="caution">
    <text evidence="2">The sequence shown here is derived from an EMBL/GenBank/DDBJ whole genome shotgun (WGS) entry which is preliminary data.</text>
</comment>
<organism evidence="2 3">
    <name type="scientific">Aureimonas glaciei</name>
    <dbReference type="NCBI Taxonomy" id="1776957"/>
    <lineage>
        <taxon>Bacteria</taxon>
        <taxon>Pseudomonadati</taxon>
        <taxon>Pseudomonadota</taxon>
        <taxon>Alphaproteobacteria</taxon>
        <taxon>Hyphomicrobiales</taxon>
        <taxon>Aurantimonadaceae</taxon>
        <taxon>Aureimonas</taxon>
    </lineage>
</organism>
<keyword evidence="3" id="KW-1185">Reference proteome</keyword>
<reference evidence="2" key="1">
    <citation type="journal article" date="2014" name="Int. J. Syst. Evol. Microbiol.">
        <title>Complete genome sequence of Corynebacterium casei LMG S-19264T (=DSM 44701T), isolated from a smear-ripened cheese.</title>
        <authorList>
            <consortium name="US DOE Joint Genome Institute (JGI-PGF)"/>
            <person name="Walter F."/>
            <person name="Albersmeier A."/>
            <person name="Kalinowski J."/>
            <person name="Ruckert C."/>
        </authorList>
    </citation>
    <scope>NUCLEOTIDE SEQUENCE</scope>
    <source>
        <strain evidence="2">CGMCC 1.15493</strain>
    </source>
</reference>
<protein>
    <submittedName>
        <fullName evidence="2">Uncharacterized protein</fullName>
    </submittedName>
</protein>
<dbReference type="EMBL" id="BMJJ01000006">
    <property type="protein sequence ID" value="GGD23484.1"/>
    <property type="molecule type" value="Genomic_DNA"/>
</dbReference>
<gene>
    <name evidence="2" type="ORF">GCM10011335_28000</name>
</gene>
<dbReference type="AlphaFoldDB" id="A0A916XZ86"/>
<reference evidence="2" key="2">
    <citation type="submission" date="2020-09" db="EMBL/GenBank/DDBJ databases">
        <authorList>
            <person name="Sun Q."/>
            <person name="Zhou Y."/>
        </authorList>
    </citation>
    <scope>NUCLEOTIDE SEQUENCE</scope>
    <source>
        <strain evidence="2">CGMCC 1.15493</strain>
    </source>
</reference>
<evidence type="ECO:0000256" key="1">
    <source>
        <dbReference type="SAM" id="MobiDB-lite"/>
    </source>
</evidence>
<dbReference type="Proteomes" id="UP000613160">
    <property type="component" value="Unassembled WGS sequence"/>
</dbReference>
<evidence type="ECO:0000313" key="2">
    <source>
        <dbReference type="EMBL" id="GGD23484.1"/>
    </source>
</evidence>